<dbReference type="GO" id="GO:0016811">
    <property type="term" value="F:hydrolase activity, acting on carbon-nitrogen (but not peptide) bonds, in linear amides"/>
    <property type="evidence" value="ECO:0007669"/>
    <property type="project" value="TreeGrafter"/>
</dbReference>
<dbReference type="SUPFAM" id="SSF102588">
    <property type="entry name" value="LmbE-like"/>
    <property type="match status" value="1"/>
</dbReference>
<sequence>MKRLIVIFFLVPVYVFSQQQPDASRIHQRLKKLGVLTSVLYMAAHPDDENTRVITHFANDRLATTAYLSLTRGDGGQNLIGPEMRDQLGVLRTQELLAARRIDGGQQFFTRANDFGFSKSPKETFKIWGEEEILSDVVTIIRQYQPDVIITRFPPDERAGHGHHTASAILAEKGFEAAARADQYPDQARELGAWQVKRLYTNTGRWWNTSINENTPGVVTLPVGGYSPLLGMSYTEIAAISRSQHRSQGFGSAGTRGDQPEYLEYVRGQRAEKDLFEGINTTWTRLQGGERIQPLVDKLIASFRHEAPAESVPALLQIRQEMLKLSPSVWRDRKLDEVEQLVQDCLGLYVEATANTYQSAAGQSVRTTLELVNRSSTTVSIVRIVARGLGFDSTCSVPLKNNMLVNIKTTKTIKTREFSSPYWLSEPHSIGRFTVQDPRLIGQAENPPAISVSVLYNVGGQVITITRPLIYKWTDPSRGELSRPFQVVPPVVVTLSSTVLIFPDTTSRTINVTLVATGNGTVQGGLRLEAPAGWKITPNSIPFKLTFRDEEQVVSFRVSPSSVEETQTLKAFAVVDKAGTFDRSMQNIQYDHIPTQTLLPHAEARLVRVALKKNGSVVGYIKGAGDDIPTALRVMGYDVLELKLEEITADNLRRLDAVVLGIRAWNTQERLKFYMPILLQYVEQGGALITQYNTSGGVDASLLAPYPLTISRDRVTEEDAVVTILKPDHRVMQTPNKITQADFSGWVQERGLYFPNPWDQRYEAILSMNDTGESPAKNGSLLVAQYGSGYFVYTGLSFFRELPEGVPGAYRLFANLVSLGKKPAAPVARKGSKRKKQK</sequence>
<evidence type="ECO:0000313" key="1">
    <source>
        <dbReference type="EMBL" id="MBT1708527.1"/>
    </source>
</evidence>
<dbReference type="Pfam" id="PF02585">
    <property type="entry name" value="PIG-L"/>
    <property type="match status" value="1"/>
</dbReference>
<organism evidence="1 2">
    <name type="scientific">Dawidia cretensis</name>
    <dbReference type="NCBI Taxonomy" id="2782350"/>
    <lineage>
        <taxon>Bacteria</taxon>
        <taxon>Pseudomonadati</taxon>
        <taxon>Bacteroidota</taxon>
        <taxon>Cytophagia</taxon>
        <taxon>Cytophagales</taxon>
        <taxon>Chryseotaleaceae</taxon>
        <taxon>Dawidia</taxon>
    </lineage>
</organism>
<dbReference type="InterPro" id="IPR029062">
    <property type="entry name" value="Class_I_gatase-like"/>
</dbReference>
<proteinExistence type="predicted"/>
<comment type="caution">
    <text evidence="1">The sequence shown here is derived from an EMBL/GenBank/DDBJ whole genome shotgun (WGS) entry which is preliminary data.</text>
</comment>
<keyword evidence="2" id="KW-1185">Reference proteome</keyword>
<dbReference type="PANTHER" id="PTHR12993">
    <property type="entry name" value="N-ACETYLGLUCOSAMINYL-PHOSPHATIDYLINOSITOL DE-N-ACETYLASE-RELATED"/>
    <property type="match status" value="1"/>
</dbReference>
<dbReference type="EMBL" id="JAHESE010000007">
    <property type="protein sequence ID" value="MBT1708527.1"/>
    <property type="molecule type" value="Genomic_DNA"/>
</dbReference>
<dbReference type="RefSeq" id="WP_254084119.1">
    <property type="nucleotide sequence ID" value="NZ_JAHESE010000007.1"/>
</dbReference>
<reference evidence="1 2" key="1">
    <citation type="submission" date="2021-05" db="EMBL/GenBank/DDBJ databases">
        <title>A Polyphasic approach of four new species of the genus Ohtaekwangia: Ohtaekwangia histidinii sp. nov., Ohtaekwangia cretensis sp. nov., Ohtaekwangia indiensis sp. nov., Ohtaekwangia reichenbachii sp. nov. from diverse environment.</title>
        <authorList>
            <person name="Octaviana S."/>
        </authorList>
    </citation>
    <scope>NUCLEOTIDE SEQUENCE [LARGE SCALE GENOMIC DNA]</scope>
    <source>
        <strain evidence="1 2">PWU5</strain>
    </source>
</reference>
<protein>
    <submittedName>
        <fullName evidence="1">PIG-L family deacetylase</fullName>
    </submittedName>
</protein>
<accession>A0AAP2DYS5</accession>
<dbReference type="InterPro" id="IPR024078">
    <property type="entry name" value="LmbE-like_dom_sf"/>
</dbReference>
<gene>
    <name evidence="1" type="ORF">KK062_09840</name>
</gene>
<name>A0AAP2DYS5_9BACT</name>
<dbReference type="PANTHER" id="PTHR12993:SF11">
    <property type="entry name" value="N-ACETYLGLUCOSAMINYL-PHOSPHATIDYLINOSITOL DE-N-ACETYLASE"/>
    <property type="match status" value="1"/>
</dbReference>
<dbReference type="Proteomes" id="UP001319080">
    <property type="component" value="Unassembled WGS sequence"/>
</dbReference>
<dbReference type="Gene3D" id="3.40.50.10320">
    <property type="entry name" value="LmbE-like"/>
    <property type="match status" value="1"/>
</dbReference>
<dbReference type="InterPro" id="IPR003737">
    <property type="entry name" value="GlcNAc_PI_deacetylase-related"/>
</dbReference>
<dbReference type="AlphaFoldDB" id="A0AAP2DYS5"/>
<evidence type="ECO:0000313" key="2">
    <source>
        <dbReference type="Proteomes" id="UP001319080"/>
    </source>
</evidence>
<dbReference type="SUPFAM" id="SSF52317">
    <property type="entry name" value="Class I glutamine amidotransferase-like"/>
    <property type="match status" value="1"/>
</dbReference>